<dbReference type="Pfam" id="PF08148">
    <property type="entry name" value="DSHCT"/>
    <property type="match status" value="1"/>
</dbReference>
<evidence type="ECO:0000256" key="3">
    <source>
        <dbReference type="ARBA" id="ARBA00022806"/>
    </source>
</evidence>
<proteinExistence type="predicted"/>
<keyword evidence="2" id="KW-0378">Hydrolase</keyword>
<keyword evidence="7" id="KW-1185">Reference proteome</keyword>
<dbReference type="GO" id="GO:0016787">
    <property type="term" value="F:hydrolase activity"/>
    <property type="evidence" value="ECO:0007669"/>
    <property type="project" value="UniProtKB-KW"/>
</dbReference>
<gene>
    <name evidence="8" type="primary">LOC103517295</name>
</gene>
<reference evidence="8" key="1">
    <citation type="submission" date="2025-08" db="UniProtKB">
        <authorList>
            <consortium name="RefSeq"/>
        </authorList>
    </citation>
    <scope>IDENTIFICATION</scope>
</reference>
<dbReference type="GeneID" id="103517295"/>
<dbReference type="PANTHER" id="PTHR12131:SF1">
    <property type="entry name" value="ATP-DEPENDENT RNA HELICASE SUPV3L1, MITOCHONDRIAL-RELATED"/>
    <property type="match status" value="1"/>
</dbReference>
<name>A0A1S3DF79_DIACI</name>
<dbReference type="InterPro" id="IPR012961">
    <property type="entry name" value="Ski2/MTR4_C"/>
</dbReference>
<dbReference type="KEGG" id="dci:103517295"/>
<organism evidence="7 8">
    <name type="scientific">Diaphorina citri</name>
    <name type="common">Asian citrus psyllid</name>
    <dbReference type="NCBI Taxonomy" id="121845"/>
    <lineage>
        <taxon>Eukaryota</taxon>
        <taxon>Metazoa</taxon>
        <taxon>Ecdysozoa</taxon>
        <taxon>Arthropoda</taxon>
        <taxon>Hexapoda</taxon>
        <taxon>Insecta</taxon>
        <taxon>Pterygota</taxon>
        <taxon>Neoptera</taxon>
        <taxon>Paraneoptera</taxon>
        <taxon>Hemiptera</taxon>
        <taxon>Sternorrhyncha</taxon>
        <taxon>Psylloidea</taxon>
        <taxon>Psyllidae</taxon>
        <taxon>Diaphorininae</taxon>
        <taxon>Diaphorina</taxon>
    </lineage>
</organism>
<dbReference type="RefSeq" id="XP_008480542.1">
    <property type="nucleotide sequence ID" value="XM_008482320.1"/>
</dbReference>
<evidence type="ECO:0000313" key="7">
    <source>
        <dbReference type="Proteomes" id="UP000079169"/>
    </source>
</evidence>
<protein>
    <submittedName>
        <fullName evidence="8">ATP-dependent RNA helicase C550.03c</fullName>
    </submittedName>
</protein>
<dbReference type="GO" id="GO:0003724">
    <property type="term" value="F:RNA helicase activity"/>
    <property type="evidence" value="ECO:0007669"/>
    <property type="project" value="UniProtKB-EC"/>
</dbReference>
<evidence type="ECO:0000256" key="4">
    <source>
        <dbReference type="ARBA" id="ARBA00022840"/>
    </source>
</evidence>
<dbReference type="AlphaFoldDB" id="A0A1S3DF79"/>
<evidence type="ECO:0000313" key="8">
    <source>
        <dbReference type="RefSeq" id="XP_008480542.1"/>
    </source>
</evidence>
<keyword evidence="3 8" id="KW-0347">Helicase</keyword>
<keyword evidence="1" id="KW-0547">Nucleotide-binding</keyword>
<dbReference type="Gene3D" id="1.10.3380.30">
    <property type="match status" value="1"/>
</dbReference>
<sequence>MLTLLTSDPVMLGSLSMNHTIVNIQVQNIWGVVNTPILKFYHIYKRKEDHNRLSELKHLLSHKGMSLYADYDSKVKVLQELNYINSQGIVQLKGNIACEMGSKNELLITELLFQNKLVNFTPEEIAALLSCLVFQSKTTTPTELPESLKQGMSIIADMNIEVESIEKKHGVERDKSSEEADNLNFGLVQVVYEWAMQKPFKDIMTLTDVQELIYTPFKDIMTLTDIPFFNYSRENIS</sequence>
<dbReference type="GO" id="GO:0005524">
    <property type="term" value="F:ATP binding"/>
    <property type="evidence" value="ECO:0007669"/>
    <property type="project" value="UniProtKB-KW"/>
</dbReference>
<evidence type="ECO:0000259" key="6">
    <source>
        <dbReference type="SMART" id="SM01142"/>
    </source>
</evidence>
<dbReference type="PaxDb" id="121845-A0A1S3DF79"/>
<dbReference type="STRING" id="121845.A0A1S3DF79"/>
<comment type="catalytic activity">
    <reaction evidence="5">
        <text>ATP + H2O = ADP + phosphate + H(+)</text>
        <dbReference type="Rhea" id="RHEA:13065"/>
        <dbReference type="ChEBI" id="CHEBI:15377"/>
        <dbReference type="ChEBI" id="CHEBI:15378"/>
        <dbReference type="ChEBI" id="CHEBI:30616"/>
        <dbReference type="ChEBI" id="CHEBI:43474"/>
        <dbReference type="ChEBI" id="CHEBI:456216"/>
        <dbReference type="EC" id="3.6.4.13"/>
    </reaction>
</comment>
<dbReference type="SMART" id="SM01142">
    <property type="entry name" value="DSHCT"/>
    <property type="match status" value="1"/>
</dbReference>
<dbReference type="GO" id="GO:0070478">
    <property type="term" value="P:nuclear-transcribed mRNA catabolic process, 3'-5' exonucleolytic nonsense-mediated decay"/>
    <property type="evidence" value="ECO:0007669"/>
    <property type="project" value="TreeGrafter"/>
</dbReference>
<evidence type="ECO:0000256" key="5">
    <source>
        <dbReference type="ARBA" id="ARBA00047984"/>
    </source>
</evidence>
<keyword evidence="4" id="KW-0067">ATP-binding</keyword>
<evidence type="ECO:0000256" key="1">
    <source>
        <dbReference type="ARBA" id="ARBA00022741"/>
    </source>
</evidence>
<dbReference type="PANTHER" id="PTHR12131">
    <property type="entry name" value="ATP-DEPENDENT RNA AND DNA HELICASE"/>
    <property type="match status" value="1"/>
</dbReference>
<evidence type="ECO:0000256" key="2">
    <source>
        <dbReference type="ARBA" id="ARBA00022801"/>
    </source>
</evidence>
<dbReference type="Proteomes" id="UP000079169">
    <property type="component" value="Unplaced"/>
</dbReference>
<accession>A0A1S3DF79</accession>
<feature type="domain" description="ATP-dependent RNA helicase Ski2/MTR4 C-terminal" evidence="6">
    <location>
        <begin position="85"/>
        <end position="234"/>
    </location>
</feature>
<dbReference type="InterPro" id="IPR050699">
    <property type="entry name" value="RNA-DNA_Helicase"/>
</dbReference>
<dbReference type="GO" id="GO:0055087">
    <property type="term" value="C:Ski complex"/>
    <property type="evidence" value="ECO:0007669"/>
    <property type="project" value="TreeGrafter"/>
</dbReference>